<evidence type="ECO:0000259" key="3">
    <source>
        <dbReference type="Pfam" id="PF07726"/>
    </source>
</evidence>
<dbReference type="PANTHER" id="PTHR42759">
    <property type="entry name" value="MOXR FAMILY PROTEIN"/>
    <property type="match status" value="1"/>
</dbReference>
<accession>A0A3B1B4J8</accession>
<gene>
    <name evidence="5" type="ORF">MNBD_GAMMA24-1110</name>
</gene>
<dbReference type="Gene3D" id="1.10.8.80">
    <property type="entry name" value="Magnesium chelatase subunit I, C-Terminal domain"/>
    <property type="match status" value="1"/>
</dbReference>
<sequence length="307" mass="34102">MPHYQRLLDNIVHNVGQIILGKEKAVRLALSCLLCRGHLLIEDLPGVGKTTLAHTLAKCLGLQFNRIQFTSDLLPADILGVSIFEPSNNSFHFHPGPIFTQVLLADEVNRATPKTQSALLEAMEEQQVSIEGETRPLPDPFFVIATQNPDHQIGTFALPESQLDRFLMRIQLGYPDPEAERKLLTSRNRRDALQQLECDLDIHTLVGLQHAVDDVHVSENLLDYLQALIHFSRQPGHYTNGLSPRAGLGLLQAARAWALMHGRRHVLPDDVQAVLPSVVNHRLQAVSGIDDENSDGLTTRLLSVPIP</sequence>
<keyword evidence="2" id="KW-0067">ATP-binding</keyword>
<feature type="domain" description="ChlI/MoxR AAA lid" evidence="4">
    <location>
        <begin position="240"/>
        <end position="289"/>
    </location>
</feature>
<dbReference type="CDD" id="cd00009">
    <property type="entry name" value="AAA"/>
    <property type="match status" value="1"/>
</dbReference>
<dbReference type="InterPro" id="IPR050764">
    <property type="entry name" value="CbbQ/NirQ/NorQ/GpvN"/>
</dbReference>
<proteinExistence type="predicted"/>
<reference evidence="5" key="1">
    <citation type="submission" date="2018-06" db="EMBL/GenBank/DDBJ databases">
        <authorList>
            <person name="Zhirakovskaya E."/>
        </authorList>
    </citation>
    <scope>NUCLEOTIDE SEQUENCE</scope>
</reference>
<dbReference type="GO" id="GO:0016887">
    <property type="term" value="F:ATP hydrolysis activity"/>
    <property type="evidence" value="ECO:0007669"/>
    <property type="project" value="InterPro"/>
</dbReference>
<name>A0A3B1B4J8_9ZZZZ</name>
<evidence type="ECO:0000256" key="1">
    <source>
        <dbReference type="ARBA" id="ARBA00022741"/>
    </source>
</evidence>
<dbReference type="EMBL" id="UOFZ01000107">
    <property type="protein sequence ID" value="VAX13259.1"/>
    <property type="molecule type" value="Genomic_DNA"/>
</dbReference>
<dbReference type="SUPFAM" id="SSF52540">
    <property type="entry name" value="P-loop containing nucleoside triphosphate hydrolases"/>
    <property type="match status" value="1"/>
</dbReference>
<dbReference type="FunFam" id="3.40.50.300:FF:000640">
    <property type="entry name" value="MoxR family ATPase"/>
    <property type="match status" value="1"/>
</dbReference>
<dbReference type="PANTHER" id="PTHR42759:SF5">
    <property type="entry name" value="METHANOL DEHYDROGENASE REGULATOR"/>
    <property type="match status" value="1"/>
</dbReference>
<dbReference type="Pfam" id="PF07726">
    <property type="entry name" value="AAA_3"/>
    <property type="match status" value="1"/>
</dbReference>
<dbReference type="Pfam" id="PF17863">
    <property type="entry name" value="AAA_lid_2"/>
    <property type="match status" value="1"/>
</dbReference>
<dbReference type="PIRSF" id="PIRSF002849">
    <property type="entry name" value="AAA_ATPase_chaperone_MoxR_prd"/>
    <property type="match status" value="1"/>
</dbReference>
<keyword evidence="1" id="KW-0547">Nucleotide-binding</keyword>
<dbReference type="GO" id="GO:0005524">
    <property type="term" value="F:ATP binding"/>
    <property type="evidence" value="ECO:0007669"/>
    <property type="project" value="UniProtKB-KW"/>
</dbReference>
<protein>
    <submittedName>
        <fullName evidence="5">FIG022979: MoxR-like ATPases</fullName>
    </submittedName>
</protein>
<evidence type="ECO:0000256" key="2">
    <source>
        <dbReference type="ARBA" id="ARBA00022840"/>
    </source>
</evidence>
<dbReference type="AlphaFoldDB" id="A0A3B1B4J8"/>
<evidence type="ECO:0000313" key="5">
    <source>
        <dbReference type="EMBL" id="VAX13259.1"/>
    </source>
</evidence>
<feature type="domain" description="ATPase AAA-3" evidence="3">
    <location>
        <begin position="38"/>
        <end position="168"/>
    </location>
</feature>
<evidence type="ECO:0000259" key="4">
    <source>
        <dbReference type="Pfam" id="PF17863"/>
    </source>
</evidence>
<dbReference type="Gene3D" id="3.40.50.300">
    <property type="entry name" value="P-loop containing nucleotide triphosphate hydrolases"/>
    <property type="match status" value="1"/>
</dbReference>
<dbReference type="InterPro" id="IPR027417">
    <property type="entry name" value="P-loop_NTPase"/>
</dbReference>
<dbReference type="InterPro" id="IPR041628">
    <property type="entry name" value="ChlI/MoxR_AAA_lid"/>
</dbReference>
<dbReference type="InterPro" id="IPR011703">
    <property type="entry name" value="ATPase_AAA-3"/>
</dbReference>
<organism evidence="5">
    <name type="scientific">hydrothermal vent metagenome</name>
    <dbReference type="NCBI Taxonomy" id="652676"/>
    <lineage>
        <taxon>unclassified sequences</taxon>
        <taxon>metagenomes</taxon>
        <taxon>ecological metagenomes</taxon>
    </lineage>
</organism>